<dbReference type="Pfam" id="PF01381">
    <property type="entry name" value="HTH_3"/>
    <property type="match status" value="1"/>
</dbReference>
<dbReference type="PANTHER" id="PTHR35010:SF4">
    <property type="entry name" value="BLL5781 PROTEIN"/>
    <property type="match status" value="1"/>
</dbReference>
<keyword evidence="3" id="KW-1185">Reference proteome</keyword>
<dbReference type="CDD" id="cd00093">
    <property type="entry name" value="HTH_XRE"/>
    <property type="match status" value="1"/>
</dbReference>
<organism evidence="2 3">
    <name type="scientific">Frankia umida</name>
    <dbReference type="NCBI Taxonomy" id="573489"/>
    <lineage>
        <taxon>Bacteria</taxon>
        <taxon>Bacillati</taxon>
        <taxon>Actinomycetota</taxon>
        <taxon>Actinomycetes</taxon>
        <taxon>Frankiales</taxon>
        <taxon>Frankiaceae</taxon>
        <taxon>Frankia</taxon>
    </lineage>
</organism>
<sequence>MTINDARTGVGPLLRDWRRRRNLSQFDLALRAEISTRHLSFVETGRSSPSRDLLLRLADQLEIPLRQRNTLLVSAGYSPVYQETPLEAPRLKSIREAVDRLLTAHEPYPALAVDTDETIVAMNGGTRLLLAEVSPTLLVPPINVMRVCLHPEGLAARVVNVEEWRSHLVGRLYRQAIFSGRESLRVLYDEVASYVPKAPEDCQGLSDSIVASIRVRALGTELKLFSTITTFGAATDITVAELSLETMHPADEHTADAFRAAAAAAGQTAPWAGEVGSVATPAPTAGG</sequence>
<dbReference type="PANTHER" id="PTHR35010">
    <property type="entry name" value="BLL4672 PROTEIN-RELATED"/>
    <property type="match status" value="1"/>
</dbReference>
<dbReference type="SUPFAM" id="SSF47413">
    <property type="entry name" value="lambda repressor-like DNA-binding domains"/>
    <property type="match status" value="1"/>
</dbReference>
<dbReference type="Pfam" id="PF17765">
    <property type="entry name" value="MLTR_LBD"/>
    <property type="match status" value="1"/>
</dbReference>
<evidence type="ECO:0000313" key="2">
    <source>
        <dbReference type="EMBL" id="MCK9878846.1"/>
    </source>
</evidence>
<dbReference type="Gene3D" id="3.30.450.180">
    <property type="match status" value="1"/>
</dbReference>
<evidence type="ECO:0000259" key="1">
    <source>
        <dbReference type="PROSITE" id="PS50943"/>
    </source>
</evidence>
<dbReference type="SMART" id="SM00530">
    <property type="entry name" value="HTH_XRE"/>
    <property type="match status" value="1"/>
</dbReference>
<comment type="caution">
    <text evidence="2">The sequence shown here is derived from an EMBL/GenBank/DDBJ whole genome shotgun (WGS) entry which is preliminary data.</text>
</comment>
<proteinExistence type="predicted"/>
<dbReference type="InterPro" id="IPR001387">
    <property type="entry name" value="Cro/C1-type_HTH"/>
</dbReference>
<dbReference type="InterPro" id="IPR010982">
    <property type="entry name" value="Lambda_DNA-bd_dom_sf"/>
</dbReference>
<dbReference type="InterPro" id="IPR041413">
    <property type="entry name" value="MLTR_LBD"/>
</dbReference>
<gene>
    <name evidence="2" type="ORF">MXD59_24310</name>
</gene>
<dbReference type="PROSITE" id="PS50943">
    <property type="entry name" value="HTH_CROC1"/>
    <property type="match status" value="1"/>
</dbReference>
<reference evidence="2 3" key="1">
    <citation type="submission" date="2022-04" db="EMBL/GenBank/DDBJ databases">
        <title>Genome diversity in the genus Frankia.</title>
        <authorList>
            <person name="Carlos-Shanley C."/>
            <person name="Hahn D."/>
        </authorList>
    </citation>
    <scope>NUCLEOTIDE SEQUENCE [LARGE SCALE GENOMIC DNA]</scope>
    <source>
        <strain evidence="2 3">Ag45/Mut15</strain>
    </source>
</reference>
<evidence type="ECO:0000313" key="3">
    <source>
        <dbReference type="Proteomes" id="UP001201873"/>
    </source>
</evidence>
<dbReference type="EMBL" id="JALKFT010000047">
    <property type="protein sequence ID" value="MCK9878846.1"/>
    <property type="molecule type" value="Genomic_DNA"/>
</dbReference>
<accession>A0ABT0K4V7</accession>
<protein>
    <submittedName>
        <fullName evidence="2">Helix-turn-helix transcriptional regulator</fullName>
    </submittedName>
</protein>
<feature type="domain" description="HTH cro/C1-type" evidence="1">
    <location>
        <begin position="14"/>
        <end position="68"/>
    </location>
</feature>
<name>A0ABT0K4V7_9ACTN</name>
<dbReference type="Proteomes" id="UP001201873">
    <property type="component" value="Unassembled WGS sequence"/>
</dbReference>
<dbReference type="Gene3D" id="1.10.260.40">
    <property type="entry name" value="lambda repressor-like DNA-binding domains"/>
    <property type="match status" value="1"/>
</dbReference>